<keyword evidence="9 11" id="KW-0675">Receptor</keyword>
<feature type="domain" description="NR LBD" evidence="13">
    <location>
        <begin position="241"/>
        <end position="474"/>
    </location>
</feature>
<evidence type="ECO:0000256" key="7">
    <source>
        <dbReference type="ARBA" id="ARBA00023125"/>
    </source>
</evidence>
<keyword evidence="4 11" id="KW-0863">Zinc-finger</keyword>
<proteinExistence type="inferred from homology"/>
<dbReference type="InterPro" id="IPR013088">
    <property type="entry name" value="Znf_NHR/GATA"/>
</dbReference>
<evidence type="ECO:0000256" key="6">
    <source>
        <dbReference type="ARBA" id="ARBA00023015"/>
    </source>
</evidence>
<keyword evidence="14" id="KW-1185">Reference proteome</keyword>
<evidence type="ECO:0000256" key="4">
    <source>
        <dbReference type="ARBA" id="ARBA00022771"/>
    </source>
</evidence>
<evidence type="ECO:0000256" key="1">
    <source>
        <dbReference type="ARBA" id="ARBA00004123"/>
    </source>
</evidence>
<name>A0A7E4WC95_PANRE</name>
<keyword evidence="6 11" id="KW-0805">Transcription regulation</keyword>
<evidence type="ECO:0000256" key="10">
    <source>
        <dbReference type="ARBA" id="ARBA00023242"/>
    </source>
</evidence>
<dbReference type="PROSITE" id="PS51843">
    <property type="entry name" value="NR_LBD"/>
    <property type="match status" value="1"/>
</dbReference>
<keyword evidence="8 11" id="KW-0804">Transcription</keyword>
<evidence type="ECO:0000313" key="14">
    <source>
        <dbReference type="Proteomes" id="UP000492821"/>
    </source>
</evidence>
<dbReference type="Pfam" id="PF00104">
    <property type="entry name" value="Hormone_recep"/>
    <property type="match status" value="1"/>
</dbReference>
<dbReference type="SMART" id="SM00430">
    <property type="entry name" value="HOLI"/>
    <property type="match status" value="1"/>
</dbReference>
<dbReference type="PROSITE" id="PS51030">
    <property type="entry name" value="NUCLEAR_REC_DBD_2"/>
    <property type="match status" value="1"/>
</dbReference>
<comment type="subcellular location">
    <subcellularLocation>
        <location evidence="1 11">Nucleus</location>
    </subcellularLocation>
</comment>
<dbReference type="InterPro" id="IPR000536">
    <property type="entry name" value="Nucl_hrmn_rcpt_lig-bd"/>
</dbReference>
<protein>
    <submittedName>
        <fullName evidence="15">Nuclear receptor</fullName>
    </submittedName>
</protein>
<dbReference type="PRINTS" id="PR00047">
    <property type="entry name" value="STROIDFINGER"/>
</dbReference>
<dbReference type="SMART" id="SM00399">
    <property type="entry name" value="ZnF_C4"/>
    <property type="match status" value="1"/>
</dbReference>
<evidence type="ECO:0000256" key="2">
    <source>
        <dbReference type="ARBA" id="ARBA00005993"/>
    </source>
</evidence>
<dbReference type="AlphaFoldDB" id="A0A7E4WC95"/>
<evidence type="ECO:0000313" key="15">
    <source>
        <dbReference type="WBParaSite" id="Pan_g900.t1"/>
    </source>
</evidence>
<evidence type="ECO:0000256" key="3">
    <source>
        <dbReference type="ARBA" id="ARBA00022723"/>
    </source>
</evidence>
<evidence type="ECO:0000256" key="5">
    <source>
        <dbReference type="ARBA" id="ARBA00022833"/>
    </source>
</evidence>
<dbReference type="PROSITE" id="PS00031">
    <property type="entry name" value="NUCLEAR_REC_DBD_1"/>
    <property type="match status" value="1"/>
</dbReference>
<reference evidence="14" key="1">
    <citation type="journal article" date="2013" name="Genetics">
        <title>The draft genome and transcriptome of Panagrellus redivivus are shaped by the harsh demands of a free-living lifestyle.</title>
        <authorList>
            <person name="Srinivasan J."/>
            <person name="Dillman A.R."/>
            <person name="Macchietto M.G."/>
            <person name="Heikkinen L."/>
            <person name="Lakso M."/>
            <person name="Fracchia K.M."/>
            <person name="Antoshechkin I."/>
            <person name="Mortazavi A."/>
            <person name="Wong G."/>
            <person name="Sternberg P.W."/>
        </authorList>
    </citation>
    <scope>NUCLEOTIDE SEQUENCE [LARGE SCALE GENOMIC DNA]</scope>
    <source>
        <strain evidence="14">MT8872</strain>
    </source>
</reference>
<dbReference type="InterPro" id="IPR001628">
    <property type="entry name" value="Znf_hrmn_rcpt"/>
</dbReference>
<dbReference type="InterPro" id="IPR049636">
    <property type="entry name" value="HNF4-like_DBD"/>
</dbReference>
<dbReference type="GO" id="GO:0005634">
    <property type="term" value="C:nucleus"/>
    <property type="evidence" value="ECO:0007669"/>
    <property type="project" value="UniProtKB-SubCell"/>
</dbReference>
<evidence type="ECO:0000256" key="9">
    <source>
        <dbReference type="ARBA" id="ARBA00023170"/>
    </source>
</evidence>
<dbReference type="GO" id="GO:0000978">
    <property type="term" value="F:RNA polymerase II cis-regulatory region sequence-specific DNA binding"/>
    <property type="evidence" value="ECO:0007669"/>
    <property type="project" value="InterPro"/>
</dbReference>
<accession>A0A7E4WC95</accession>
<reference evidence="15" key="2">
    <citation type="submission" date="2020-10" db="UniProtKB">
        <authorList>
            <consortium name="WormBaseParasite"/>
        </authorList>
    </citation>
    <scope>IDENTIFICATION</scope>
</reference>
<keyword evidence="3 11" id="KW-0479">Metal-binding</keyword>
<dbReference type="SUPFAM" id="SSF57716">
    <property type="entry name" value="Glucocorticoid receptor-like (DNA-binding domain)"/>
    <property type="match status" value="1"/>
</dbReference>
<dbReference type="WBParaSite" id="Pan_g900.t1">
    <property type="protein sequence ID" value="Pan_g900.t1"/>
    <property type="gene ID" value="Pan_g900"/>
</dbReference>
<dbReference type="SUPFAM" id="SSF48508">
    <property type="entry name" value="Nuclear receptor ligand-binding domain"/>
    <property type="match status" value="1"/>
</dbReference>
<sequence length="474" mass="54393">MSDLNEYMRPYSSFSPDSFPEFDSTFEPLDIKPLLFDISEPPECNNEKQNSSASPDTCLVCGAVTKCCHYDVPSCSGCKTFFRRTIVTEKYYVCKTKGKCNIRGKDRCRQCRFDQCILVGMNPAGIKLPENIELSKVIERIESRKRALTGNLETVDATNLPPSSSTTPEMSVVPAKMSSIKLPQVMEFRDVDFLLFVEMKVRQLRESNYFLDLNTECTLRSVIQSRTELSNAGCYALITEDQKETFEQFQRDHCLIVAGKKLPNHRRRHWLAVDIFLSIELAKTLPVFETLTLFDKEAFILNATLSTAILTKSYYSHEKKSDSVVYPDGFTPVWLFRHTKNELSKLENEVFIRCIQPITRIGLTKEEYVLIKAIIFCNPACNNISDAGQRLLEKESERYSKTLLRYMQSIHGAAKGASRYAQVISIMEAMAYFAERNKEFHLMKMLNYNKKKPSQKSVNHRVPDIKLLHDILES</sequence>
<evidence type="ECO:0000259" key="12">
    <source>
        <dbReference type="PROSITE" id="PS51030"/>
    </source>
</evidence>
<dbReference type="Gene3D" id="3.30.50.10">
    <property type="entry name" value="Erythroid Transcription Factor GATA-1, subunit A"/>
    <property type="match status" value="1"/>
</dbReference>
<dbReference type="Proteomes" id="UP000492821">
    <property type="component" value="Unassembled WGS sequence"/>
</dbReference>
<dbReference type="Gene3D" id="1.10.565.10">
    <property type="entry name" value="Retinoid X Receptor"/>
    <property type="match status" value="1"/>
</dbReference>
<dbReference type="GO" id="GO:0003700">
    <property type="term" value="F:DNA-binding transcription factor activity"/>
    <property type="evidence" value="ECO:0007669"/>
    <property type="project" value="InterPro"/>
</dbReference>
<dbReference type="InterPro" id="IPR035500">
    <property type="entry name" value="NHR-like_dom_sf"/>
</dbReference>
<dbReference type="CDD" id="cd06960">
    <property type="entry name" value="NR_DBD_HNF4A"/>
    <property type="match status" value="1"/>
</dbReference>
<dbReference type="Pfam" id="PF00105">
    <property type="entry name" value="zf-C4"/>
    <property type="match status" value="1"/>
</dbReference>
<dbReference type="InterPro" id="IPR050274">
    <property type="entry name" value="Nuclear_hormone_rcpt_NR2"/>
</dbReference>
<keyword evidence="5 11" id="KW-0862">Zinc</keyword>
<feature type="domain" description="Nuclear receptor" evidence="12">
    <location>
        <begin position="55"/>
        <end position="128"/>
    </location>
</feature>
<evidence type="ECO:0000256" key="11">
    <source>
        <dbReference type="RuleBase" id="RU004334"/>
    </source>
</evidence>
<comment type="similarity">
    <text evidence="2 11">Belongs to the nuclear hormone receptor family.</text>
</comment>
<organism evidence="14 15">
    <name type="scientific">Panagrellus redivivus</name>
    <name type="common">Microworm</name>
    <dbReference type="NCBI Taxonomy" id="6233"/>
    <lineage>
        <taxon>Eukaryota</taxon>
        <taxon>Metazoa</taxon>
        <taxon>Ecdysozoa</taxon>
        <taxon>Nematoda</taxon>
        <taxon>Chromadorea</taxon>
        <taxon>Rhabditida</taxon>
        <taxon>Tylenchina</taxon>
        <taxon>Panagrolaimomorpha</taxon>
        <taxon>Panagrolaimoidea</taxon>
        <taxon>Panagrolaimidae</taxon>
        <taxon>Panagrellus</taxon>
    </lineage>
</organism>
<dbReference type="GO" id="GO:0008270">
    <property type="term" value="F:zinc ion binding"/>
    <property type="evidence" value="ECO:0007669"/>
    <property type="project" value="UniProtKB-KW"/>
</dbReference>
<dbReference type="PANTHER" id="PTHR24083">
    <property type="entry name" value="NUCLEAR HORMONE RECEPTOR"/>
    <property type="match status" value="1"/>
</dbReference>
<dbReference type="FunFam" id="3.30.50.10:FF:000030">
    <property type="entry name" value="Nuclear Hormone Receptor family"/>
    <property type="match status" value="1"/>
</dbReference>
<evidence type="ECO:0000256" key="8">
    <source>
        <dbReference type="ARBA" id="ARBA00023163"/>
    </source>
</evidence>
<keyword evidence="10 11" id="KW-0539">Nucleus</keyword>
<keyword evidence="7 11" id="KW-0238">DNA-binding</keyword>
<evidence type="ECO:0000259" key="13">
    <source>
        <dbReference type="PROSITE" id="PS51843"/>
    </source>
</evidence>